<name>A0A1I4AHK7_9PROT</name>
<evidence type="ECO:0000313" key="3">
    <source>
        <dbReference type="Proteomes" id="UP000199473"/>
    </source>
</evidence>
<dbReference type="AlphaFoldDB" id="A0A1I4AHK7"/>
<dbReference type="SUPFAM" id="SSF53850">
    <property type="entry name" value="Periplasmic binding protein-like II"/>
    <property type="match status" value="1"/>
</dbReference>
<dbReference type="OrthoDB" id="9780943at2"/>
<dbReference type="Proteomes" id="UP000199473">
    <property type="component" value="Unassembled WGS sequence"/>
</dbReference>
<evidence type="ECO:0000256" key="1">
    <source>
        <dbReference type="ARBA" id="ARBA00006987"/>
    </source>
</evidence>
<evidence type="ECO:0000313" key="2">
    <source>
        <dbReference type="EMBL" id="SFK55229.1"/>
    </source>
</evidence>
<dbReference type="PANTHER" id="PTHR42928">
    <property type="entry name" value="TRICARBOXYLATE-BINDING PROTEIN"/>
    <property type="match status" value="1"/>
</dbReference>
<dbReference type="Gene3D" id="3.40.190.150">
    <property type="entry name" value="Bordetella uptake gene, domain 1"/>
    <property type="match status" value="1"/>
</dbReference>
<dbReference type="PIRSF" id="PIRSF017082">
    <property type="entry name" value="YflP"/>
    <property type="match status" value="1"/>
</dbReference>
<protein>
    <submittedName>
        <fullName evidence="2">Tripartite-type tricarboxylate transporter, receptor component TctC</fullName>
    </submittedName>
</protein>
<dbReference type="Pfam" id="PF03401">
    <property type="entry name" value="TctC"/>
    <property type="match status" value="1"/>
</dbReference>
<reference evidence="2 3" key="1">
    <citation type="submission" date="2016-10" db="EMBL/GenBank/DDBJ databases">
        <authorList>
            <person name="de Groot N.N."/>
        </authorList>
    </citation>
    <scope>NUCLEOTIDE SEQUENCE [LARGE SCALE GENOMIC DNA]</scope>
    <source>
        <strain evidence="2 3">DSM 19981</strain>
    </source>
</reference>
<dbReference type="InterPro" id="IPR042100">
    <property type="entry name" value="Bug_dom1"/>
</dbReference>
<dbReference type="InterPro" id="IPR005064">
    <property type="entry name" value="BUG"/>
</dbReference>
<dbReference type="RefSeq" id="WP_092959769.1">
    <property type="nucleotide sequence ID" value="NZ_FOSQ01000003.1"/>
</dbReference>
<comment type="similarity">
    <text evidence="1">Belongs to the UPF0065 (bug) family.</text>
</comment>
<sequence>MQGGRTVAGSQGRPSVQGGSFWVTDRINVRRLVPGALIDTPPLSRRLLLGSLGALAAGPALAAYPERPITMLHGFAPGGSADALARVLAPSLGSLLGQTVLVEPRPGAGGMVASSVISRAPADGYTIGLITGGHAVAAAFGRNITFDPVGGFSWISRVVEFGFVIAVRAENQARDLAALLRSATAANGLTFGSAGTGSTHHLAGEMLGVMSGAQLVHVPYRGESDAIVGLMAGNLDFAVITTVTAGPHIQGGRLRALAVTAPEPLPAFPNVPPVGETVPGYAVTTWAGLAAPAGLPEPVLQRLHQAVIALSGQPEHRTRLAALVDGRVHTSSPSELRNLVASEIARWRELIAARQLTPG</sequence>
<dbReference type="Gene3D" id="3.40.190.10">
    <property type="entry name" value="Periplasmic binding protein-like II"/>
    <property type="match status" value="1"/>
</dbReference>
<dbReference type="EMBL" id="FOSQ01000003">
    <property type="protein sequence ID" value="SFK55229.1"/>
    <property type="molecule type" value="Genomic_DNA"/>
</dbReference>
<gene>
    <name evidence="2" type="ORF">SAMN02745775_103425</name>
</gene>
<organism evidence="2 3">
    <name type="scientific">Falsiroseomonas stagni DSM 19981</name>
    <dbReference type="NCBI Taxonomy" id="1123062"/>
    <lineage>
        <taxon>Bacteria</taxon>
        <taxon>Pseudomonadati</taxon>
        <taxon>Pseudomonadota</taxon>
        <taxon>Alphaproteobacteria</taxon>
        <taxon>Acetobacterales</taxon>
        <taxon>Roseomonadaceae</taxon>
        <taxon>Falsiroseomonas</taxon>
    </lineage>
</organism>
<keyword evidence="2" id="KW-0675">Receptor</keyword>
<dbReference type="PANTHER" id="PTHR42928:SF5">
    <property type="entry name" value="BLR1237 PROTEIN"/>
    <property type="match status" value="1"/>
</dbReference>
<dbReference type="CDD" id="cd07012">
    <property type="entry name" value="PBP2_Bug_TTT"/>
    <property type="match status" value="1"/>
</dbReference>
<dbReference type="STRING" id="1123062.SAMN02745775_103425"/>
<keyword evidence="3" id="KW-1185">Reference proteome</keyword>
<accession>A0A1I4AHK7</accession>
<proteinExistence type="inferred from homology"/>